<feature type="chain" id="PRO_5047543950" description="Glycoside hydrolase" evidence="1">
    <location>
        <begin position="28"/>
        <end position="553"/>
    </location>
</feature>
<feature type="signal peptide" evidence="1">
    <location>
        <begin position="1"/>
        <end position="27"/>
    </location>
</feature>
<evidence type="ECO:0008006" key="4">
    <source>
        <dbReference type="Google" id="ProtNLM"/>
    </source>
</evidence>
<dbReference type="RefSeq" id="WP_167071849.1">
    <property type="nucleotide sequence ID" value="NZ_JAAOZC010000001.1"/>
</dbReference>
<organism evidence="2 3">
    <name type="scientific">Sphingomonas vulcanisoli</name>
    <dbReference type="NCBI Taxonomy" id="1658060"/>
    <lineage>
        <taxon>Bacteria</taxon>
        <taxon>Pseudomonadati</taxon>
        <taxon>Pseudomonadota</taxon>
        <taxon>Alphaproteobacteria</taxon>
        <taxon>Sphingomonadales</taxon>
        <taxon>Sphingomonadaceae</taxon>
        <taxon>Sphingomonas</taxon>
    </lineage>
</organism>
<keyword evidence="1" id="KW-0732">Signal</keyword>
<sequence length="553" mass="59960">MPAPVRKPVAVIVGLLVAACGSGALHIAGTNKSVTTAVSAVGSVVGLPGVNPLYPKTGMNLAALANYSGELPLMDRFKMGGAWIVRGGGAVDPSQLNGDGWPIAMPATGYWEINIPLDPLSANTSTEYVVRWKGTGTVVAGIVNVESRGDHQLKFVNVYGSALIDITATDPNDPIRDITVLRSDQVADYDSGKVFTPDFVNRVVKPFAAFRTMDWDQINNSQEINWADRQKPGDALWTRMPLELEVRLANEAGVDLWKTIPAHASDDYVRQTLSYIKANLSPTLKLHLEYSNEVWNGSFEQNRWAAQQAQTMWQTTQWAANTYYGYRAAQIASIGWSIFGSGSAQFRPVLGGWYGWTGTEVTDAMAKGVSFANVGTIGSLFREYAVAVYFGDALGAQPGNEADRAVVLGWANDTTGNGLTQAFQQLAHGGLLQAAGTSLDDAKYNYEPKHAAWAKANGLALVGYEGGLSFYYFMADPATKPILTNFFARLIADPRMGQLYTRWLQDFSANGGQLMENYDDVNLLSEYGPWGSLDTIYAPDTPRYTALRTAAGL</sequence>
<keyword evidence="3" id="KW-1185">Reference proteome</keyword>
<comment type="caution">
    <text evidence="2">The sequence shown here is derived from an EMBL/GenBank/DDBJ whole genome shotgun (WGS) entry which is preliminary data.</text>
</comment>
<reference evidence="2 3" key="1">
    <citation type="submission" date="2020-03" db="EMBL/GenBank/DDBJ databases">
        <title>Genomic Encyclopedia of Type Strains, Phase III (KMG-III): the genomes of soil and plant-associated and newly described type strains.</title>
        <authorList>
            <person name="Whitman W."/>
        </authorList>
    </citation>
    <scope>NUCLEOTIDE SEQUENCE [LARGE SCALE GENOMIC DNA]</scope>
    <source>
        <strain evidence="2 3">CECT 8804</strain>
    </source>
</reference>
<dbReference type="EMBL" id="JAAOZC010000001">
    <property type="protein sequence ID" value="NIJ07031.1"/>
    <property type="molecule type" value="Genomic_DNA"/>
</dbReference>
<evidence type="ECO:0000313" key="3">
    <source>
        <dbReference type="Proteomes" id="UP000727456"/>
    </source>
</evidence>
<gene>
    <name evidence="2" type="ORF">FHS31_000613</name>
</gene>
<evidence type="ECO:0000313" key="2">
    <source>
        <dbReference type="EMBL" id="NIJ07031.1"/>
    </source>
</evidence>
<dbReference type="PROSITE" id="PS51257">
    <property type="entry name" value="PROKAR_LIPOPROTEIN"/>
    <property type="match status" value="1"/>
</dbReference>
<evidence type="ECO:0000256" key="1">
    <source>
        <dbReference type="SAM" id="SignalP"/>
    </source>
</evidence>
<proteinExistence type="predicted"/>
<accession>A0ABX0TTX1</accession>
<protein>
    <recommendedName>
        <fullName evidence="4">Glycoside hydrolase</fullName>
    </recommendedName>
</protein>
<dbReference type="Proteomes" id="UP000727456">
    <property type="component" value="Unassembled WGS sequence"/>
</dbReference>
<name>A0ABX0TTX1_9SPHN</name>